<dbReference type="KEGG" id="cre:CHLRE_06g269908v5"/>
<dbReference type="EMBL" id="CM008967">
    <property type="protein sequence ID" value="PNW82009.1"/>
    <property type="molecule type" value="Genomic_DNA"/>
</dbReference>
<sequence length="65" mass="7213">MDQWTPDQGFVPRPPSWRCPGSDPGRAAHSRRRGQLMTASLMTSARMCEPSMYTRSNTGRGTKAS</sequence>
<accession>A0A2K3DN91</accession>
<name>A0A2K3DN91_CHLRE</name>
<dbReference type="InParanoid" id="A0A2K3DN91"/>
<evidence type="ECO:0000313" key="2">
    <source>
        <dbReference type="EMBL" id="PNW82009.1"/>
    </source>
</evidence>
<proteinExistence type="predicted"/>
<evidence type="ECO:0000256" key="1">
    <source>
        <dbReference type="SAM" id="MobiDB-lite"/>
    </source>
</evidence>
<dbReference type="AlphaFoldDB" id="A0A2K3DN91"/>
<reference evidence="2 3" key="1">
    <citation type="journal article" date="2007" name="Science">
        <title>The Chlamydomonas genome reveals the evolution of key animal and plant functions.</title>
        <authorList>
            <person name="Merchant S.S."/>
            <person name="Prochnik S.E."/>
            <person name="Vallon O."/>
            <person name="Harris E.H."/>
            <person name="Karpowicz S.J."/>
            <person name="Witman G.B."/>
            <person name="Terry A."/>
            <person name="Salamov A."/>
            <person name="Fritz-Laylin L.K."/>
            <person name="Marechal-Drouard L."/>
            <person name="Marshall W.F."/>
            <person name="Qu L.H."/>
            <person name="Nelson D.R."/>
            <person name="Sanderfoot A.A."/>
            <person name="Spalding M.H."/>
            <person name="Kapitonov V.V."/>
            <person name="Ren Q."/>
            <person name="Ferris P."/>
            <person name="Lindquist E."/>
            <person name="Shapiro H."/>
            <person name="Lucas S.M."/>
            <person name="Grimwood J."/>
            <person name="Schmutz J."/>
            <person name="Cardol P."/>
            <person name="Cerutti H."/>
            <person name="Chanfreau G."/>
            <person name="Chen C.L."/>
            <person name="Cognat V."/>
            <person name="Croft M.T."/>
            <person name="Dent R."/>
            <person name="Dutcher S."/>
            <person name="Fernandez E."/>
            <person name="Fukuzawa H."/>
            <person name="Gonzalez-Ballester D."/>
            <person name="Gonzalez-Halphen D."/>
            <person name="Hallmann A."/>
            <person name="Hanikenne M."/>
            <person name="Hippler M."/>
            <person name="Inwood W."/>
            <person name="Jabbari K."/>
            <person name="Kalanon M."/>
            <person name="Kuras R."/>
            <person name="Lefebvre P.A."/>
            <person name="Lemaire S.D."/>
            <person name="Lobanov A.V."/>
            <person name="Lohr M."/>
            <person name="Manuell A."/>
            <person name="Meier I."/>
            <person name="Mets L."/>
            <person name="Mittag M."/>
            <person name="Mittelmeier T."/>
            <person name="Moroney J.V."/>
            <person name="Moseley J."/>
            <person name="Napoli C."/>
            <person name="Nedelcu A.M."/>
            <person name="Niyogi K."/>
            <person name="Novoselov S.V."/>
            <person name="Paulsen I.T."/>
            <person name="Pazour G."/>
            <person name="Purton S."/>
            <person name="Ral J.P."/>
            <person name="Riano-Pachon D.M."/>
            <person name="Riekhof W."/>
            <person name="Rymarquis L."/>
            <person name="Schroda M."/>
            <person name="Stern D."/>
            <person name="Umen J."/>
            <person name="Willows R."/>
            <person name="Wilson N."/>
            <person name="Zimmer S.L."/>
            <person name="Allmer J."/>
            <person name="Balk J."/>
            <person name="Bisova K."/>
            <person name="Chen C.J."/>
            <person name="Elias M."/>
            <person name="Gendler K."/>
            <person name="Hauser C."/>
            <person name="Lamb M.R."/>
            <person name="Ledford H."/>
            <person name="Long J.C."/>
            <person name="Minagawa J."/>
            <person name="Page M.D."/>
            <person name="Pan J."/>
            <person name="Pootakham W."/>
            <person name="Roje S."/>
            <person name="Rose A."/>
            <person name="Stahlberg E."/>
            <person name="Terauchi A.M."/>
            <person name="Yang P."/>
            <person name="Ball S."/>
            <person name="Bowler C."/>
            <person name="Dieckmann C.L."/>
            <person name="Gladyshev V.N."/>
            <person name="Green P."/>
            <person name="Jorgensen R."/>
            <person name="Mayfield S."/>
            <person name="Mueller-Roeber B."/>
            <person name="Rajamani S."/>
            <person name="Sayre R.T."/>
            <person name="Brokstein P."/>
            <person name="Dubchak I."/>
            <person name="Goodstein D."/>
            <person name="Hornick L."/>
            <person name="Huang Y.W."/>
            <person name="Jhaveri J."/>
            <person name="Luo Y."/>
            <person name="Martinez D."/>
            <person name="Ngau W.C."/>
            <person name="Otillar B."/>
            <person name="Poliakov A."/>
            <person name="Porter A."/>
            <person name="Szajkowski L."/>
            <person name="Werner G."/>
            <person name="Zhou K."/>
            <person name="Grigoriev I.V."/>
            <person name="Rokhsar D.S."/>
            <person name="Grossman A.R."/>
        </authorList>
    </citation>
    <scope>NUCLEOTIDE SEQUENCE [LARGE SCALE GENOMIC DNA]</scope>
    <source>
        <strain evidence="3">CC-503</strain>
    </source>
</reference>
<evidence type="ECO:0000313" key="3">
    <source>
        <dbReference type="Proteomes" id="UP000006906"/>
    </source>
</evidence>
<organism evidence="2 3">
    <name type="scientific">Chlamydomonas reinhardtii</name>
    <name type="common">Chlamydomonas smithii</name>
    <dbReference type="NCBI Taxonomy" id="3055"/>
    <lineage>
        <taxon>Eukaryota</taxon>
        <taxon>Viridiplantae</taxon>
        <taxon>Chlorophyta</taxon>
        <taxon>core chlorophytes</taxon>
        <taxon>Chlorophyceae</taxon>
        <taxon>CS clade</taxon>
        <taxon>Chlamydomonadales</taxon>
        <taxon>Chlamydomonadaceae</taxon>
        <taxon>Chlamydomonas</taxon>
    </lineage>
</organism>
<dbReference type="GeneID" id="66053645"/>
<gene>
    <name evidence="2" type="ORF">CHLRE_06g269908v5</name>
</gene>
<dbReference type="RefSeq" id="XP_042923627.1">
    <property type="nucleotide sequence ID" value="XM_043062921.1"/>
</dbReference>
<feature type="region of interest" description="Disordered" evidence="1">
    <location>
        <begin position="1"/>
        <end position="34"/>
    </location>
</feature>
<dbReference type="Gramene" id="PNW82009">
    <property type="protein sequence ID" value="PNW82009"/>
    <property type="gene ID" value="CHLRE_06g269908v5"/>
</dbReference>
<dbReference type="Proteomes" id="UP000006906">
    <property type="component" value="Chromosome 6"/>
</dbReference>
<protein>
    <submittedName>
        <fullName evidence="2">Uncharacterized protein</fullName>
    </submittedName>
</protein>
<keyword evidence="3" id="KW-1185">Reference proteome</keyword>